<dbReference type="PANTHER" id="PTHR11735">
    <property type="entry name" value="TRNA N6-ADENOSINE THREONYLCARBAMOYLTRANSFERASE"/>
    <property type="match status" value="1"/>
</dbReference>
<feature type="domain" description="Gcp-like" evidence="4">
    <location>
        <begin position="28"/>
        <end position="157"/>
    </location>
</feature>
<accession>A0ABT5FAC0</accession>
<dbReference type="Proteomes" id="UP001528411">
    <property type="component" value="Unassembled WGS sequence"/>
</dbReference>
<keyword evidence="5" id="KW-0808">Transferase</keyword>
<dbReference type="RefSeq" id="WP_215963622.1">
    <property type="nucleotide sequence ID" value="NZ_JAQOMS010000002.1"/>
</dbReference>
<organism evidence="5 6">
    <name type="scientific">Psychrosphaera algicola</name>
    <dbReference type="NCBI Taxonomy" id="3023714"/>
    <lineage>
        <taxon>Bacteria</taxon>
        <taxon>Pseudomonadati</taxon>
        <taxon>Pseudomonadota</taxon>
        <taxon>Gammaproteobacteria</taxon>
        <taxon>Alteromonadales</taxon>
        <taxon>Pseudoalteromonadaceae</taxon>
        <taxon>Psychrosphaera</taxon>
    </lineage>
</organism>
<evidence type="ECO:0000259" key="4">
    <source>
        <dbReference type="Pfam" id="PF00814"/>
    </source>
</evidence>
<evidence type="ECO:0000313" key="5">
    <source>
        <dbReference type="EMBL" id="MDC2888483.1"/>
    </source>
</evidence>
<dbReference type="NCBIfam" id="TIGR03725">
    <property type="entry name" value="T6A_YeaZ"/>
    <property type="match status" value="1"/>
</dbReference>
<dbReference type="PANTHER" id="PTHR11735:SF11">
    <property type="entry name" value="TRNA THREONYLCARBAMOYLADENOSINE BIOSYNTHESIS PROTEIN TSAB"/>
    <property type="match status" value="1"/>
</dbReference>
<comment type="similarity">
    <text evidence="1">Belongs to the KAE1 / TsaD family. TsaB subfamily.</text>
</comment>
<evidence type="ECO:0000256" key="2">
    <source>
        <dbReference type="ARBA" id="ARBA00019012"/>
    </source>
</evidence>
<dbReference type="GO" id="GO:0061711">
    <property type="term" value="F:tRNA N(6)-L-threonylcarbamoyladenine synthase activity"/>
    <property type="evidence" value="ECO:0007669"/>
    <property type="project" value="UniProtKB-EC"/>
</dbReference>
<protein>
    <recommendedName>
        <fullName evidence="2">tRNA threonylcarbamoyladenosine biosynthesis protein TsaB</fullName>
    </recommendedName>
    <alternativeName>
        <fullName evidence="3">t(6)A37 threonylcarbamoyladenosine biosynthesis protein TsaB</fullName>
    </alternativeName>
</protein>
<dbReference type="InterPro" id="IPR000905">
    <property type="entry name" value="Gcp-like_dom"/>
</dbReference>
<dbReference type="Pfam" id="PF00814">
    <property type="entry name" value="TsaD"/>
    <property type="match status" value="1"/>
</dbReference>
<dbReference type="EMBL" id="JAQOMS010000002">
    <property type="protein sequence ID" value="MDC2888483.1"/>
    <property type="molecule type" value="Genomic_DNA"/>
</dbReference>
<evidence type="ECO:0000256" key="1">
    <source>
        <dbReference type="ARBA" id="ARBA00010493"/>
    </source>
</evidence>
<comment type="caution">
    <text evidence="5">The sequence shown here is derived from an EMBL/GenBank/DDBJ whole genome shotgun (WGS) entry which is preliminary data.</text>
</comment>
<keyword evidence="5" id="KW-0012">Acyltransferase</keyword>
<evidence type="ECO:0000313" key="6">
    <source>
        <dbReference type="Proteomes" id="UP001528411"/>
    </source>
</evidence>
<reference evidence="5 6" key="1">
    <citation type="submission" date="2023-01" db="EMBL/GenBank/DDBJ databases">
        <title>Psychrosphaera sp. nov., isolated from marine algae.</title>
        <authorList>
            <person name="Bayburt H."/>
            <person name="Choi B.J."/>
            <person name="Kim J.M."/>
            <person name="Choi D.G."/>
            <person name="Jeon C.O."/>
        </authorList>
    </citation>
    <scope>NUCLEOTIDE SEQUENCE [LARGE SCALE GENOMIC DNA]</scope>
    <source>
        <strain evidence="5 6">G1-22</strain>
    </source>
</reference>
<dbReference type="CDD" id="cd24032">
    <property type="entry name" value="ASKHA_NBD_TsaB"/>
    <property type="match status" value="1"/>
</dbReference>
<name>A0ABT5FAC0_9GAMM</name>
<dbReference type="InterPro" id="IPR022496">
    <property type="entry name" value="T6A_TsaB"/>
</dbReference>
<proteinExistence type="inferred from homology"/>
<evidence type="ECO:0000256" key="3">
    <source>
        <dbReference type="ARBA" id="ARBA00032446"/>
    </source>
</evidence>
<gene>
    <name evidence="5" type="primary">tsaB</name>
    <name evidence="5" type="ORF">PN838_06620</name>
</gene>
<sequence>MKILAIDAATEACSVALYLDGEVTSKFELAPQQHSQMLLPMVDQILADAGIALNQLDAIAYGQGPGSFTGVRIGVAITQGLAFAADLPVIGISSMAAMAQQVMAQHKATGDNFEQVAHVLVAIDARMSEVYFGLYQNVEGLAQLVNTEGVCAPQDLALDALPDLFSAGTGWQTYQQILTEKYLVNSTEVHLPSAEFMLPLAVAQYKAGHIVSAERAQPNYVRDEVSWKKLPGR</sequence>
<keyword evidence="6" id="KW-1185">Reference proteome</keyword>